<keyword evidence="4" id="KW-1185">Reference proteome</keyword>
<dbReference type="AlphaFoldDB" id="A0A2S2DYY7"/>
<gene>
    <name evidence="3" type="ORF">HMF8227_00107</name>
</gene>
<dbReference type="InterPro" id="IPR007372">
    <property type="entry name" value="Lipid/polyisoprenoid-bd_YceI"/>
</dbReference>
<reference evidence="3 4" key="1">
    <citation type="submission" date="2018-05" db="EMBL/GenBank/DDBJ databases">
        <title>Salinimonas sp. HMF8227 Genome sequencing and assembly.</title>
        <authorList>
            <person name="Kang H."/>
            <person name="Kang J."/>
            <person name="Cha I."/>
            <person name="Kim H."/>
            <person name="Joh K."/>
        </authorList>
    </citation>
    <scope>NUCLEOTIDE SEQUENCE [LARGE SCALE GENOMIC DNA]</scope>
    <source>
        <strain evidence="3 4">HMF8227</strain>
    </source>
</reference>
<feature type="chain" id="PRO_5015441460" description="Lipid/polyisoprenoid-binding YceI-like domain-containing protein" evidence="1">
    <location>
        <begin position="19"/>
        <end position="187"/>
    </location>
</feature>
<evidence type="ECO:0000313" key="4">
    <source>
        <dbReference type="Proteomes" id="UP000245728"/>
    </source>
</evidence>
<dbReference type="EMBL" id="CP029347">
    <property type="protein sequence ID" value="AWL10615.1"/>
    <property type="molecule type" value="Genomic_DNA"/>
</dbReference>
<dbReference type="Proteomes" id="UP000245728">
    <property type="component" value="Chromosome"/>
</dbReference>
<accession>A0A2S2DYY7</accession>
<feature type="signal peptide" evidence="1">
    <location>
        <begin position="1"/>
        <end position="18"/>
    </location>
</feature>
<evidence type="ECO:0000256" key="1">
    <source>
        <dbReference type="SAM" id="SignalP"/>
    </source>
</evidence>
<protein>
    <recommendedName>
        <fullName evidence="2">Lipid/polyisoprenoid-binding YceI-like domain-containing protein</fullName>
    </recommendedName>
</protein>
<feature type="domain" description="Lipid/polyisoprenoid-binding YceI-like" evidence="2">
    <location>
        <begin position="19"/>
        <end position="185"/>
    </location>
</feature>
<dbReference type="RefSeq" id="WP_162558433.1">
    <property type="nucleotide sequence ID" value="NZ_CP029347.1"/>
</dbReference>
<sequence>MKTLSLATALLFSASSMAAWTLDQQQSSLHFLSTKNNTITETHRFESLTGRLSDEGQLKVVIDLSSVNTNIDIRDRRMQEHLFKMFPNATFTAQVPDAALALEAGESLTTRINGKLSLNSQQGDLQVHVTVTRLADGSLQASTVSPIVVSAVNYSLTNGIKKLQEIAGLSSISPTVPTTFSVRFQPE</sequence>
<organism evidence="3 4">
    <name type="scientific">Saliniradius amylolyticus</name>
    <dbReference type="NCBI Taxonomy" id="2183582"/>
    <lineage>
        <taxon>Bacteria</taxon>
        <taxon>Pseudomonadati</taxon>
        <taxon>Pseudomonadota</taxon>
        <taxon>Gammaproteobacteria</taxon>
        <taxon>Alteromonadales</taxon>
        <taxon>Alteromonadaceae</taxon>
        <taxon>Saliniradius</taxon>
    </lineage>
</organism>
<dbReference type="PANTHER" id="PTHR34406:SF1">
    <property type="entry name" value="PROTEIN YCEI"/>
    <property type="match status" value="1"/>
</dbReference>
<dbReference type="Gene3D" id="2.40.128.110">
    <property type="entry name" value="Lipid/polyisoprenoid-binding, YceI-like"/>
    <property type="match status" value="1"/>
</dbReference>
<name>A0A2S2DYY7_9ALTE</name>
<dbReference type="Pfam" id="PF04264">
    <property type="entry name" value="YceI"/>
    <property type="match status" value="1"/>
</dbReference>
<evidence type="ECO:0000259" key="2">
    <source>
        <dbReference type="SMART" id="SM00867"/>
    </source>
</evidence>
<evidence type="ECO:0000313" key="3">
    <source>
        <dbReference type="EMBL" id="AWL10615.1"/>
    </source>
</evidence>
<dbReference type="PANTHER" id="PTHR34406">
    <property type="entry name" value="PROTEIN YCEI"/>
    <property type="match status" value="1"/>
</dbReference>
<keyword evidence="1" id="KW-0732">Signal</keyword>
<dbReference type="SUPFAM" id="SSF101874">
    <property type="entry name" value="YceI-like"/>
    <property type="match status" value="1"/>
</dbReference>
<dbReference type="InterPro" id="IPR027016">
    <property type="entry name" value="UCP029811"/>
</dbReference>
<dbReference type="PIRSF" id="PIRSF029811">
    <property type="entry name" value="UCP029811"/>
    <property type="match status" value="1"/>
</dbReference>
<dbReference type="KEGG" id="salh:HMF8227_00107"/>
<proteinExistence type="predicted"/>
<dbReference type="InterPro" id="IPR036761">
    <property type="entry name" value="TTHA0802/YceI-like_sf"/>
</dbReference>
<dbReference type="SMART" id="SM00867">
    <property type="entry name" value="YceI"/>
    <property type="match status" value="1"/>
</dbReference>